<dbReference type="Gene3D" id="3.40.630.30">
    <property type="match status" value="1"/>
</dbReference>
<evidence type="ECO:0000313" key="2">
    <source>
        <dbReference type="EMBL" id="CAB4756505.1"/>
    </source>
</evidence>
<dbReference type="AlphaFoldDB" id="A0A6J6UAY7"/>
<organism evidence="2">
    <name type="scientific">freshwater metagenome</name>
    <dbReference type="NCBI Taxonomy" id="449393"/>
    <lineage>
        <taxon>unclassified sequences</taxon>
        <taxon>metagenomes</taxon>
        <taxon>ecological metagenomes</taxon>
    </lineage>
</organism>
<proteinExistence type="predicted"/>
<evidence type="ECO:0000259" key="1">
    <source>
        <dbReference type="PROSITE" id="PS51186"/>
    </source>
</evidence>
<dbReference type="EMBL" id="CAEZYQ010000019">
    <property type="protein sequence ID" value="CAB4756505.1"/>
    <property type="molecule type" value="Genomic_DNA"/>
</dbReference>
<dbReference type="SUPFAM" id="SSF55729">
    <property type="entry name" value="Acyl-CoA N-acyltransferases (Nat)"/>
    <property type="match status" value="1"/>
</dbReference>
<protein>
    <submittedName>
        <fullName evidence="2">Unannotated protein</fullName>
    </submittedName>
</protein>
<name>A0A6J6UAY7_9ZZZZ</name>
<dbReference type="GO" id="GO:0016747">
    <property type="term" value="F:acyltransferase activity, transferring groups other than amino-acyl groups"/>
    <property type="evidence" value="ECO:0007669"/>
    <property type="project" value="InterPro"/>
</dbReference>
<gene>
    <name evidence="2" type="ORF">UFOPK2761_02340</name>
</gene>
<dbReference type="PANTHER" id="PTHR39173">
    <property type="entry name" value="ACETYLTRANSFERASE"/>
    <property type="match status" value="1"/>
</dbReference>
<dbReference type="PANTHER" id="PTHR39173:SF1">
    <property type="entry name" value="ACETYLTRANSFERASE"/>
    <property type="match status" value="1"/>
</dbReference>
<sequence length="180" mass="19525">MDTLVLRPFRLDDETEARAAHAELAHDHFDFLLEQRADGGPEESWAEYVERLEDQRHGRRLDPGFVPASFLAAEVGGTLVGRVSIRHELNDFLSTWGGHVGYGVRPAYRRRGHATAILRGSLGILAALGVEEALVTCDLDNAASEATIRACGGFPDPELPLVGVGPTVSAKKRFLVPTAT</sequence>
<reference evidence="2" key="1">
    <citation type="submission" date="2020-05" db="EMBL/GenBank/DDBJ databases">
        <authorList>
            <person name="Chiriac C."/>
            <person name="Salcher M."/>
            <person name="Ghai R."/>
            <person name="Kavagutti S V."/>
        </authorList>
    </citation>
    <scope>NUCLEOTIDE SEQUENCE</scope>
</reference>
<dbReference type="PROSITE" id="PS51186">
    <property type="entry name" value="GNAT"/>
    <property type="match status" value="1"/>
</dbReference>
<dbReference type="InterPro" id="IPR000182">
    <property type="entry name" value="GNAT_dom"/>
</dbReference>
<dbReference type="CDD" id="cd04301">
    <property type="entry name" value="NAT_SF"/>
    <property type="match status" value="1"/>
</dbReference>
<accession>A0A6J6UAY7</accession>
<dbReference type="Pfam" id="PF00583">
    <property type="entry name" value="Acetyltransf_1"/>
    <property type="match status" value="1"/>
</dbReference>
<feature type="domain" description="N-acetyltransferase" evidence="1">
    <location>
        <begin position="19"/>
        <end position="175"/>
    </location>
</feature>
<dbReference type="InterPro" id="IPR016181">
    <property type="entry name" value="Acyl_CoA_acyltransferase"/>
</dbReference>